<evidence type="ECO:0000313" key="13">
    <source>
        <dbReference type="EMBL" id="KKP71888.1"/>
    </source>
</evidence>
<evidence type="ECO:0000256" key="1">
    <source>
        <dbReference type="ARBA" id="ARBA00001936"/>
    </source>
</evidence>
<dbReference type="EMBL" id="LBQE01000017">
    <property type="protein sequence ID" value="KKP71888.1"/>
    <property type="molecule type" value="Genomic_DNA"/>
</dbReference>
<evidence type="ECO:0000256" key="4">
    <source>
        <dbReference type="ARBA" id="ARBA00022741"/>
    </source>
</evidence>
<evidence type="ECO:0000256" key="3">
    <source>
        <dbReference type="ARBA" id="ARBA00022723"/>
    </source>
</evidence>
<comment type="catalytic activity">
    <reaction evidence="10">
        <text>ITP + H2O = IDP + phosphate + H(+)</text>
        <dbReference type="Rhea" id="RHEA:28330"/>
        <dbReference type="ChEBI" id="CHEBI:15377"/>
        <dbReference type="ChEBI" id="CHEBI:15378"/>
        <dbReference type="ChEBI" id="CHEBI:43474"/>
        <dbReference type="ChEBI" id="CHEBI:58280"/>
        <dbReference type="ChEBI" id="CHEBI:61402"/>
        <dbReference type="EC" id="3.6.1.73"/>
    </reaction>
</comment>
<evidence type="ECO:0000256" key="9">
    <source>
        <dbReference type="ARBA" id="ARBA00038901"/>
    </source>
</evidence>
<evidence type="ECO:0000256" key="8">
    <source>
        <dbReference type="ARBA" id="ARBA00023211"/>
    </source>
</evidence>
<evidence type="ECO:0000259" key="12">
    <source>
        <dbReference type="Pfam" id="PF01931"/>
    </source>
</evidence>
<dbReference type="GO" id="GO:0103023">
    <property type="term" value="F:ITPase activity"/>
    <property type="evidence" value="ECO:0007669"/>
    <property type="project" value="UniProtKB-EC"/>
</dbReference>
<dbReference type="PANTHER" id="PTHR34699:SF2">
    <property type="entry name" value="NON-CANONICAL PURINE NTP PHOSPHATASE_PRRC1 DOMAIN-CONTAINING PROTEIN"/>
    <property type="match status" value="1"/>
</dbReference>
<dbReference type="InterPro" id="IPR026533">
    <property type="entry name" value="NTPase/PRRC1"/>
</dbReference>
<dbReference type="InterPro" id="IPR029001">
    <property type="entry name" value="ITPase-like_fam"/>
</dbReference>
<protein>
    <recommendedName>
        <fullName evidence="9">inosine/xanthosine triphosphatase</fullName>
        <ecNumber evidence="9">3.6.1.73</ecNumber>
    </recommendedName>
</protein>
<evidence type="ECO:0000256" key="11">
    <source>
        <dbReference type="ARBA" id="ARBA00048781"/>
    </source>
</evidence>
<dbReference type="GO" id="GO:0046872">
    <property type="term" value="F:metal ion binding"/>
    <property type="evidence" value="ECO:0007669"/>
    <property type="project" value="UniProtKB-KW"/>
</dbReference>
<sequence>MKKLTIAVGTTSLQKISYLKEVLKELKIKSIIKSVEVKSEVSNQPITSSETKTGSINRAKNALRKIENVDFALGIEVGYHKYLKNKYKIFCWTTIIDKHGHQISGQSYKFLLPEYHQKILDAGKYLGHNLDGYSKKIKGSISAYIDNIIRHRKPFITSALKDVLIRYLRKEDFK</sequence>
<reference evidence="13 14" key="1">
    <citation type="journal article" date="2015" name="Nature">
        <title>rRNA introns, odd ribosomes, and small enigmatic genomes across a large radiation of phyla.</title>
        <authorList>
            <person name="Brown C.T."/>
            <person name="Hug L.A."/>
            <person name="Thomas B.C."/>
            <person name="Sharon I."/>
            <person name="Castelle C.J."/>
            <person name="Singh A."/>
            <person name="Wilkins M.J."/>
            <person name="Williams K.H."/>
            <person name="Banfield J.F."/>
        </authorList>
    </citation>
    <scope>NUCLEOTIDE SEQUENCE [LARGE SCALE GENOMIC DNA]</scope>
</reference>
<keyword evidence="4" id="KW-0547">Nucleotide-binding</keyword>
<comment type="cofactor">
    <cofactor evidence="2">
        <name>Mg(2+)</name>
        <dbReference type="ChEBI" id="CHEBI:18420"/>
    </cofactor>
</comment>
<dbReference type="Proteomes" id="UP000034923">
    <property type="component" value="Unassembled WGS sequence"/>
</dbReference>
<proteinExistence type="predicted"/>
<gene>
    <name evidence="13" type="ORF">UR70_C0017G0006</name>
</gene>
<dbReference type="InterPro" id="IPR050299">
    <property type="entry name" value="YjjX_NTPase"/>
</dbReference>
<dbReference type="AlphaFoldDB" id="A0A0G0BRA0"/>
<evidence type="ECO:0000256" key="7">
    <source>
        <dbReference type="ARBA" id="ARBA00023080"/>
    </source>
</evidence>
<dbReference type="PANTHER" id="PTHR34699">
    <property type="match status" value="1"/>
</dbReference>
<dbReference type="Pfam" id="PF01931">
    <property type="entry name" value="NTPase_I-T"/>
    <property type="match status" value="1"/>
</dbReference>
<dbReference type="Gene3D" id="3.90.950.10">
    <property type="match status" value="1"/>
</dbReference>
<keyword evidence="3" id="KW-0479">Metal-binding</keyword>
<feature type="domain" description="Non-canonical purine NTP phosphatase/PRRC1" evidence="12">
    <location>
        <begin position="9"/>
        <end position="138"/>
    </location>
</feature>
<comment type="cofactor">
    <cofactor evidence="1">
        <name>Mn(2+)</name>
        <dbReference type="ChEBI" id="CHEBI:29035"/>
    </cofactor>
</comment>
<organism evidence="13 14">
    <name type="scientific">Candidatus Nomurabacteria bacterium GW2011_GWB1_35_20</name>
    <dbReference type="NCBI Taxonomy" id="1618740"/>
    <lineage>
        <taxon>Bacteria</taxon>
        <taxon>Candidatus Nomuraibacteriota</taxon>
    </lineage>
</organism>
<accession>A0A0G0BRA0</accession>
<name>A0A0G0BRA0_9BACT</name>
<dbReference type="EC" id="3.6.1.73" evidence="9"/>
<comment type="caution">
    <text evidence="13">The sequence shown here is derived from an EMBL/GenBank/DDBJ whole genome shotgun (WGS) entry which is preliminary data.</text>
</comment>
<evidence type="ECO:0000256" key="5">
    <source>
        <dbReference type="ARBA" id="ARBA00022801"/>
    </source>
</evidence>
<comment type="catalytic activity">
    <reaction evidence="11">
        <text>XTP + H2O = XDP + phosphate + H(+)</text>
        <dbReference type="Rhea" id="RHEA:28406"/>
        <dbReference type="ChEBI" id="CHEBI:15377"/>
        <dbReference type="ChEBI" id="CHEBI:15378"/>
        <dbReference type="ChEBI" id="CHEBI:43474"/>
        <dbReference type="ChEBI" id="CHEBI:59884"/>
        <dbReference type="ChEBI" id="CHEBI:61314"/>
        <dbReference type="EC" id="3.6.1.73"/>
    </reaction>
</comment>
<keyword evidence="8" id="KW-0464">Manganese</keyword>
<keyword evidence="5" id="KW-0378">Hydrolase</keyword>
<evidence type="ECO:0000256" key="2">
    <source>
        <dbReference type="ARBA" id="ARBA00001946"/>
    </source>
</evidence>
<keyword evidence="6" id="KW-0460">Magnesium</keyword>
<evidence type="ECO:0000256" key="6">
    <source>
        <dbReference type="ARBA" id="ARBA00022842"/>
    </source>
</evidence>
<evidence type="ECO:0000313" key="14">
    <source>
        <dbReference type="Proteomes" id="UP000034923"/>
    </source>
</evidence>
<dbReference type="GO" id="GO:0009117">
    <property type="term" value="P:nucleotide metabolic process"/>
    <property type="evidence" value="ECO:0007669"/>
    <property type="project" value="UniProtKB-KW"/>
</dbReference>
<keyword evidence="7" id="KW-0546">Nucleotide metabolism</keyword>
<dbReference type="GO" id="GO:0000166">
    <property type="term" value="F:nucleotide binding"/>
    <property type="evidence" value="ECO:0007669"/>
    <property type="project" value="UniProtKB-KW"/>
</dbReference>
<dbReference type="SUPFAM" id="SSF52972">
    <property type="entry name" value="ITPase-like"/>
    <property type="match status" value="1"/>
</dbReference>
<evidence type="ECO:0000256" key="10">
    <source>
        <dbReference type="ARBA" id="ARBA00048174"/>
    </source>
</evidence>